<feature type="transmembrane region" description="Helical" evidence="6">
    <location>
        <begin position="176"/>
        <end position="195"/>
    </location>
</feature>
<evidence type="ECO:0000259" key="8">
    <source>
        <dbReference type="PROSITE" id="PS50847"/>
    </source>
</evidence>
<keyword evidence="1" id="KW-0134">Cell wall</keyword>
<feature type="region of interest" description="Disordered" evidence="5">
    <location>
        <begin position="104"/>
        <end position="174"/>
    </location>
</feature>
<reference evidence="9" key="2">
    <citation type="submission" date="2020-09" db="EMBL/GenBank/DDBJ databases">
        <authorList>
            <person name="Sun Q."/>
            <person name="Ohkuma M."/>
        </authorList>
    </citation>
    <scope>NUCLEOTIDE SEQUENCE</scope>
    <source>
        <strain evidence="9">JCM 5069</strain>
    </source>
</reference>
<proteinExistence type="predicted"/>
<evidence type="ECO:0000256" key="6">
    <source>
        <dbReference type="SAM" id="Phobius"/>
    </source>
</evidence>
<feature type="signal peptide" evidence="7">
    <location>
        <begin position="1"/>
        <end position="34"/>
    </location>
</feature>
<dbReference type="NCBIfam" id="NF041528">
    <property type="entry name" value="strep_LAETG"/>
    <property type="match status" value="1"/>
</dbReference>
<comment type="caution">
    <text evidence="9">The sequence shown here is derived from an EMBL/GenBank/DDBJ whole genome shotgun (WGS) entry which is preliminary data.</text>
</comment>
<dbReference type="RefSeq" id="WP_189934918.1">
    <property type="nucleotide sequence ID" value="NZ_BNCD01000014.1"/>
</dbReference>
<feature type="compositionally biased region" description="Low complexity" evidence="5">
    <location>
        <begin position="132"/>
        <end position="163"/>
    </location>
</feature>
<dbReference type="NCBIfam" id="TIGR01167">
    <property type="entry name" value="LPXTG_anchor"/>
    <property type="match status" value="1"/>
</dbReference>
<evidence type="ECO:0000256" key="4">
    <source>
        <dbReference type="ARBA" id="ARBA00023088"/>
    </source>
</evidence>
<feature type="chain" id="PRO_5037732474" description="Gram-positive cocci surface proteins LPxTG domain-containing protein" evidence="7">
    <location>
        <begin position="35"/>
        <end position="203"/>
    </location>
</feature>
<protein>
    <recommendedName>
        <fullName evidence="8">Gram-positive cocci surface proteins LPxTG domain-containing protein</fullName>
    </recommendedName>
</protein>
<reference evidence="9" key="1">
    <citation type="journal article" date="2014" name="Int. J. Syst. Evol. Microbiol.">
        <title>Complete genome sequence of Corynebacterium casei LMG S-19264T (=DSM 44701T), isolated from a smear-ripened cheese.</title>
        <authorList>
            <consortium name="US DOE Joint Genome Institute (JGI-PGF)"/>
            <person name="Walter F."/>
            <person name="Albersmeier A."/>
            <person name="Kalinowski J."/>
            <person name="Ruckert C."/>
        </authorList>
    </citation>
    <scope>NUCLEOTIDE SEQUENCE</scope>
    <source>
        <strain evidence="9">JCM 5069</strain>
    </source>
</reference>
<feature type="domain" description="Gram-positive cocci surface proteins LPxTG" evidence="8">
    <location>
        <begin position="165"/>
        <end position="203"/>
    </location>
</feature>
<name>A0A919GEW3_9ACTN</name>
<keyword evidence="10" id="KW-1185">Reference proteome</keyword>
<evidence type="ECO:0000313" key="10">
    <source>
        <dbReference type="Proteomes" id="UP000603708"/>
    </source>
</evidence>
<evidence type="ECO:0000313" key="9">
    <source>
        <dbReference type="EMBL" id="GHH83363.1"/>
    </source>
</evidence>
<evidence type="ECO:0000256" key="2">
    <source>
        <dbReference type="ARBA" id="ARBA00022525"/>
    </source>
</evidence>
<evidence type="ECO:0000256" key="5">
    <source>
        <dbReference type="SAM" id="MobiDB-lite"/>
    </source>
</evidence>
<feature type="compositionally biased region" description="Basic and acidic residues" evidence="5">
    <location>
        <begin position="104"/>
        <end position="113"/>
    </location>
</feature>
<keyword evidence="3 7" id="KW-0732">Signal</keyword>
<keyword evidence="4" id="KW-0572">Peptidoglycan-anchor</keyword>
<organism evidence="9 10">
    <name type="scientific">Streptomyces sulfonofaciens</name>
    <dbReference type="NCBI Taxonomy" id="68272"/>
    <lineage>
        <taxon>Bacteria</taxon>
        <taxon>Bacillati</taxon>
        <taxon>Actinomycetota</taxon>
        <taxon>Actinomycetes</taxon>
        <taxon>Kitasatosporales</taxon>
        <taxon>Streptomycetaceae</taxon>
        <taxon>Streptomyces</taxon>
    </lineage>
</organism>
<keyword evidence="2" id="KW-0964">Secreted</keyword>
<dbReference type="EMBL" id="BNCD01000014">
    <property type="protein sequence ID" value="GHH83363.1"/>
    <property type="molecule type" value="Genomic_DNA"/>
</dbReference>
<evidence type="ECO:0000256" key="3">
    <source>
        <dbReference type="ARBA" id="ARBA00022729"/>
    </source>
</evidence>
<dbReference type="PROSITE" id="PS50847">
    <property type="entry name" value="GRAM_POS_ANCHORING"/>
    <property type="match status" value="1"/>
</dbReference>
<evidence type="ECO:0000256" key="7">
    <source>
        <dbReference type="SAM" id="SignalP"/>
    </source>
</evidence>
<accession>A0A919GEW3</accession>
<dbReference type="InterPro" id="IPR019931">
    <property type="entry name" value="LPXTG_anchor"/>
</dbReference>
<keyword evidence="6" id="KW-0472">Membrane</keyword>
<sequence length="203" mass="20378">MNGPTRAWRRPGFLISSAVAGVAAVGLCTVPASAHTPNWSVDCSQVTVDLTAYNGHVTNTVTISVDGKDLLSAKTFGADFHDTIKLPAHTSELPVHLVVKAGDGDQYSKDDTKTAPVCASTPPTTPTPSKPSTPTAAPTSESPAPSTSSASAAPVPSSKPSPADLAETGSSSSTPIIAGAAAVVVVAGGGILLATRRRAAARR</sequence>
<evidence type="ECO:0000256" key="1">
    <source>
        <dbReference type="ARBA" id="ARBA00022512"/>
    </source>
</evidence>
<keyword evidence="6" id="KW-0812">Transmembrane</keyword>
<dbReference type="AlphaFoldDB" id="A0A919GEW3"/>
<dbReference type="Proteomes" id="UP000603708">
    <property type="component" value="Unassembled WGS sequence"/>
</dbReference>
<keyword evidence="6" id="KW-1133">Transmembrane helix</keyword>
<gene>
    <name evidence="9" type="ORF">GCM10018793_45270</name>
</gene>